<dbReference type="Pfam" id="PF07963">
    <property type="entry name" value="N_methyl"/>
    <property type="match status" value="1"/>
</dbReference>
<reference evidence="7" key="1">
    <citation type="submission" date="2020-07" db="EMBL/GenBank/DDBJ databases">
        <title>Huge and variable diversity of episymbiotic CPR bacteria and DPANN archaea in groundwater ecosystems.</title>
        <authorList>
            <person name="He C.Y."/>
            <person name="Keren R."/>
            <person name="Whittaker M."/>
            <person name="Farag I.F."/>
            <person name="Doudna J."/>
            <person name="Cate J.H.D."/>
            <person name="Banfield J.F."/>
        </authorList>
    </citation>
    <scope>NUCLEOTIDE SEQUENCE</scope>
    <source>
        <strain evidence="7">NC_groundwater_717_Ag_S-0.2um_59_8</strain>
    </source>
</reference>
<feature type="non-terminal residue" evidence="7">
    <location>
        <position position="1"/>
    </location>
</feature>
<comment type="caution">
    <text evidence="7">The sequence shown here is derived from an EMBL/GenBank/DDBJ whole genome shotgun (WGS) entry which is preliminary data.</text>
</comment>
<evidence type="ECO:0000256" key="1">
    <source>
        <dbReference type="ARBA" id="ARBA00004167"/>
    </source>
</evidence>
<keyword evidence="2" id="KW-0488">Methylation</keyword>
<dbReference type="PANTHER" id="PTHR30093:SF44">
    <property type="entry name" value="TYPE II SECRETION SYSTEM CORE PROTEIN G"/>
    <property type="match status" value="1"/>
</dbReference>
<dbReference type="InterPro" id="IPR012902">
    <property type="entry name" value="N_methyl_site"/>
</dbReference>
<accession>A0A932M0A6</accession>
<dbReference type="Gene3D" id="3.30.700.10">
    <property type="entry name" value="Glycoprotein, Type 4 Pilin"/>
    <property type="match status" value="1"/>
</dbReference>
<comment type="subcellular location">
    <subcellularLocation>
        <location evidence="1">Membrane</location>
        <topology evidence="1">Single-pass membrane protein</topology>
    </subcellularLocation>
</comment>
<evidence type="ECO:0000256" key="3">
    <source>
        <dbReference type="ARBA" id="ARBA00022692"/>
    </source>
</evidence>
<name>A0A932M0A6_UNCTE</name>
<keyword evidence="5 6" id="KW-0472">Membrane</keyword>
<protein>
    <submittedName>
        <fullName evidence="7">Prepilin-type N-terminal cleavage/methylation domain-containing protein</fullName>
    </submittedName>
</protein>
<evidence type="ECO:0000256" key="2">
    <source>
        <dbReference type="ARBA" id="ARBA00022481"/>
    </source>
</evidence>
<evidence type="ECO:0000256" key="6">
    <source>
        <dbReference type="SAM" id="Phobius"/>
    </source>
</evidence>
<dbReference type="EMBL" id="JACPSX010000101">
    <property type="protein sequence ID" value="MBI3014529.1"/>
    <property type="molecule type" value="Genomic_DNA"/>
</dbReference>
<sequence>FTLIELMIALAIIGILAAIAIPTFNRYQLKAKTTEARNNLGHIRSMEEAYKAEEDEYVNAAEAPGGAVGSAKRPWVGNADFDEIGFVASGNVYFNYAVDTFATSQGVLVDGSGFAAATGTWTAGTSRRRRVRVTGSAEVGFKATAQGDLDGNAVKQTYGVTDGGAYVARSAAVSVF</sequence>
<evidence type="ECO:0000256" key="5">
    <source>
        <dbReference type="ARBA" id="ARBA00023136"/>
    </source>
</evidence>
<evidence type="ECO:0000256" key="4">
    <source>
        <dbReference type="ARBA" id="ARBA00022989"/>
    </source>
</evidence>
<evidence type="ECO:0000313" key="8">
    <source>
        <dbReference type="Proteomes" id="UP000741360"/>
    </source>
</evidence>
<feature type="transmembrane region" description="Helical" evidence="6">
    <location>
        <begin position="6"/>
        <end position="24"/>
    </location>
</feature>
<keyword evidence="3 6" id="KW-0812">Transmembrane</keyword>
<dbReference type="NCBIfam" id="TIGR02532">
    <property type="entry name" value="IV_pilin_GFxxxE"/>
    <property type="match status" value="1"/>
</dbReference>
<dbReference type="PANTHER" id="PTHR30093">
    <property type="entry name" value="GENERAL SECRETION PATHWAY PROTEIN G"/>
    <property type="match status" value="1"/>
</dbReference>
<evidence type="ECO:0000313" key="7">
    <source>
        <dbReference type="EMBL" id="MBI3014529.1"/>
    </source>
</evidence>
<dbReference type="InterPro" id="IPR045584">
    <property type="entry name" value="Pilin-like"/>
</dbReference>
<gene>
    <name evidence="7" type="ORF">HYY65_05585</name>
</gene>
<proteinExistence type="predicted"/>
<dbReference type="SUPFAM" id="SSF54523">
    <property type="entry name" value="Pili subunits"/>
    <property type="match status" value="1"/>
</dbReference>
<dbReference type="Proteomes" id="UP000741360">
    <property type="component" value="Unassembled WGS sequence"/>
</dbReference>
<organism evidence="7 8">
    <name type="scientific">Tectimicrobiota bacterium</name>
    <dbReference type="NCBI Taxonomy" id="2528274"/>
    <lineage>
        <taxon>Bacteria</taxon>
        <taxon>Pseudomonadati</taxon>
        <taxon>Nitrospinota/Tectimicrobiota group</taxon>
        <taxon>Candidatus Tectimicrobiota</taxon>
    </lineage>
</organism>
<dbReference type="GO" id="GO:0016020">
    <property type="term" value="C:membrane"/>
    <property type="evidence" value="ECO:0007669"/>
    <property type="project" value="UniProtKB-SubCell"/>
</dbReference>
<keyword evidence="4 6" id="KW-1133">Transmembrane helix</keyword>
<dbReference type="AlphaFoldDB" id="A0A932M0A6"/>